<organism evidence="2 3">
    <name type="scientific">Kwoniella mangroviensis CBS 10435</name>
    <dbReference type="NCBI Taxonomy" id="1331196"/>
    <lineage>
        <taxon>Eukaryota</taxon>
        <taxon>Fungi</taxon>
        <taxon>Dikarya</taxon>
        <taxon>Basidiomycota</taxon>
        <taxon>Agaricomycotina</taxon>
        <taxon>Tremellomycetes</taxon>
        <taxon>Tremellales</taxon>
        <taxon>Cryptococcaceae</taxon>
        <taxon>Kwoniella</taxon>
    </lineage>
</organism>
<name>A0A1B9IT58_9TREE</name>
<protein>
    <submittedName>
        <fullName evidence="2">Uncharacterized protein</fullName>
    </submittedName>
</protein>
<feature type="compositionally biased region" description="Basic residues" evidence="1">
    <location>
        <begin position="344"/>
        <end position="356"/>
    </location>
</feature>
<dbReference type="AlphaFoldDB" id="A0A1B9IT58"/>
<reference evidence="3" key="2">
    <citation type="submission" date="2013-12" db="EMBL/GenBank/DDBJ databases">
        <title>Evolution of pathogenesis and genome organization in the Tremellales.</title>
        <authorList>
            <person name="Cuomo C."/>
            <person name="Litvintseva A."/>
            <person name="Heitman J."/>
            <person name="Chen Y."/>
            <person name="Sun S."/>
            <person name="Springer D."/>
            <person name="Dromer F."/>
            <person name="Young S."/>
            <person name="Zeng Q."/>
            <person name="Chapman S."/>
            <person name="Gujja S."/>
            <person name="Saif S."/>
            <person name="Birren B."/>
        </authorList>
    </citation>
    <scope>NUCLEOTIDE SEQUENCE [LARGE SCALE GENOMIC DNA]</scope>
    <source>
        <strain evidence="3">CBS 10435</strain>
    </source>
</reference>
<dbReference type="Proteomes" id="UP000092583">
    <property type="component" value="Unassembled WGS sequence"/>
</dbReference>
<evidence type="ECO:0000313" key="3">
    <source>
        <dbReference type="Proteomes" id="UP000092583"/>
    </source>
</evidence>
<feature type="compositionally biased region" description="Polar residues" evidence="1">
    <location>
        <begin position="321"/>
        <end position="339"/>
    </location>
</feature>
<feature type="region of interest" description="Disordered" evidence="1">
    <location>
        <begin position="449"/>
        <end position="470"/>
    </location>
</feature>
<feature type="compositionally biased region" description="Low complexity" evidence="1">
    <location>
        <begin position="88"/>
        <end position="108"/>
    </location>
</feature>
<feature type="compositionally biased region" description="Acidic residues" evidence="1">
    <location>
        <begin position="297"/>
        <end position="311"/>
    </location>
</feature>
<evidence type="ECO:0000313" key="2">
    <source>
        <dbReference type="EMBL" id="OCF58728.1"/>
    </source>
</evidence>
<accession>A0A1B9IT58</accession>
<feature type="region of interest" description="Disordered" evidence="1">
    <location>
        <begin position="31"/>
        <end position="184"/>
    </location>
</feature>
<sequence>MTSSTPTFRSRSSSLSSIKSFASTALSYLIPSRRSDTQPRSKLELYPVDTSFSPRLERSNKIPSTAVSSQSMIPNFSRHLKRHDSAYAPSTTSNTATATSTSNNSTPTDVMYESEVKSAGSSSTSSSTRPSLSLNALSSNGSVDDLHDRGRVTTPHYYSRWRTGEKDDQEEWRHTPTPRASSHRWADDDYEEYYDYREEETNDSPSSAFIGNSGRERSNSSFSLFSRHSDDSTSSNGRPRRSLNRRSLEALRSLNSHVHRKTPKVRQLPERNKSWLGEDDALPEPLRIYPPQASSSDQEDSSSESYDEDPLSSERLDSTRDLSQNSNDESVKSGSSNDNEGTHTRHKWRDRLKRTFSRSSSKSDMSSAGNGRKRSMIGSIMDILSGNTSRISISNVANDRLKSEPDDVDGSSVGIRPLSRTSSGISTATTRLKRIQGDFMELFSGFTKSSRGTEHSKLREKGNGTPYSDLDFDGSTESYKSAIITNTEIRAQA</sequence>
<keyword evidence="3" id="KW-1185">Reference proteome</keyword>
<proteinExistence type="predicted"/>
<evidence type="ECO:0000256" key="1">
    <source>
        <dbReference type="SAM" id="MobiDB-lite"/>
    </source>
</evidence>
<gene>
    <name evidence="2" type="ORF">L486_03218</name>
</gene>
<feature type="compositionally biased region" description="Basic and acidic residues" evidence="1">
    <location>
        <begin position="33"/>
        <end position="43"/>
    </location>
</feature>
<dbReference type="EMBL" id="KI669461">
    <property type="protein sequence ID" value="OCF58728.1"/>
    <property type="molecule type" value="Genomic_DNA"/>
</dbReference>
<feature type="compositionally biased region" description="Basic and acidic residues" evidence="1">
    <location>
        <begin position="451"/>
        <end position="462"/>
    </location>
</feature>
<reference evidence="2 3" key="1">
    <citation type="submission" date="2013-07" db="EMBL/GenBank/DDBJ databases">
        <title>The Genome Sequence of Kwoniella mangroviensis CBS10435.</title>
        <authorList>
            <consortium name="The Broad Institute Genome Sequencing Platform"/>
            <person name="Cuomo C."/>
            <person name="Litvintseva A."/>
            <person name="Chen Y."/>
            <person name="Heitman J."/>
            <person name="Sun S."/>
            <person name="Springer D."/>
            <person name="Dromer F."/>
            <person name="Young S.K."/>
            <person name="Zeng Q."/>
            <person name="Gargeya S."/>
            <person name="Fitzgerald M."/>
            <person name="Abouelleil A."/>
            <person name="Alvarado L."/>
            <person name="Berlin A.M."/>
            <person name="Chapman S.B."/>
            <person name="Dewar J."/>
            <person name="Goldberg J."/>
            <person name="Griggs A."/>
            <person name="Gujja S."/>
            <person name="Hansen M."/>
            <person name="Howarth C."/>
            <person name="Imamovic A."/>
            <person name="Larimer J."/>
            <person name="McCowan C."/>
            <person name="Murphy C."/>
            <person name="Pearson M."/>
            <person name="Priest M."/>
            <person name="Roberts A."/>
            <person name="Saif S."/>
            <person name="Shea T."/>
            <person name="Sykes S."/>
            <person name="Wortman J."/>
            <person name="Nusbaum C."/>
            <person name="Birren B."/>
        </authorList>
    </citation>
    <scope>NUCLEOTIDE SEQUENCE [LARGE SCALE GENOMIC DNA]</scope>
    <source>
        <strain evidence="2 3">CBS 10435</strain>
    </source>
</reference>
<feature type="compositionally biased region" description="Basic and acidic residues" evidence="1">
    <location>
        <begin position="162"/>
        <end position="174"/>
    </location>
</feature>
<dbReference type="OrthoDB" id="10680574at2759"/>
<feature type="compositionally biased region" description="Low complexity" evidence="1">
    <location>
        <begin position="357"/>
        <end position="367"/>
    </location>
</feature>
<feature type="compositionally biased region" description="Polar residues" evidence="1">
    <location>
        <begin position="61"/>
        <end position="74"/>
    </location>
</feature>
<feature type="compositionally biased region" description="Low complexity" evidence="1">
    <location>
        <begin position="117"/>
        <end position="142"/>
    </location>
</feature>
<feature type="region of interest" description="Disordered" evidence="1">
    <location>
        <begin position="198"/>
        <end position="374"/>
    </location>
</feature>